<evidence type="ECO:0000256" key="1">
    <source>
        <dbReference type="ARBA" id="ARBA00022598"/>
    </source>
</evidence>
<keyword evidence="1" id="KW-0436">Ligase</keyword>
<dbReference type="PANTHER" id="PTHR45527">
    <property type="entry name" value="NONRIBOSOMAL PEPTIDE SYNTHETASE"/>
    <property type="match status" value="1"/>
</dbReference>
<evidence type="ECO:0000313" key="4">
    <source>
        <dbReference type="Proteomes" id="UP000236546"/>
    </source>
</evidence>
<dbReference type="PANTHER" id="PTHR45527:SF1">
    <property type="entry name" value="FATTY ACID SYNTHASE"/>
    <property type="match status" value="1"/>
</dbReference>
<organism evidence="3 4">
    <name type="scientific">Trichoderma gamsii</name>
    <dbReference type="NCBI Taxonomy" id="398673"/>
    <lineage>
        <taxon>Eukaryota</taxon>
        <taxon>Fungi</taxon>
        <taxon>Dikarya</taxon>
        <taxon>Ascomycota</taxon>
        <taxon>Pezizomycotina</taxon>
        <taxon>Sordariomycetes</taxon>
        <taxon>Hypocreomycetidae</taxon>
        <taxon>Hypocreales</taxon>
        <taxon>Hypocreaceae</taxon>
        <taxon>Trichoderma</taxon>
    </lineage>
</organism>
<reference evidence="3 4" key="1">
    <citation type="submission" date="2017-02" db="EMBL/GenBank/DDBJ databases">
        <title>Genomes of Trichoderma spp. with biocontrol activity.</title>
        <authorList>
            <person name="Gardiner D."/>
            <person name="Kazan K."/>
            <person name="Vos C."/>
            <person name="Harvey P."/>
        </authorList>
    </citation>
    <scope>NUCLEOTIDE SEQUENCE [LARGE SCALE GENOMIC DNA]</scope>
    <source>
        <strain evidence="3 4">A5MH</strain>
    </source>
</reference>
<dbReference type="Proteomes" id="UP000236546">
    <property type="component" value="Unassembled WGS sequence"/>
</dbReference>
<proteinExistence type="predicted"/>
<sequence length="319" mass="34665">MAESADLSVLNPHPTLLAGPDLLHRLIRESSDSIALDYLGRNKRLSLSYRQLHDAADALASRICRAVGEVKDQFVVPVLIHQSPQLYIALLAILKAGGAFCPINVDAPPDRVKFILGDVAATVVVAAKELASNVPSSSTVNVLLADEGEEGPYLDAESVSRRDLSTEDLAYVMYTSGSTGVPKGVGISHSAVTQALLAHDQHVPEFSRFLQFAAPTFDVSVFEIFFPLFRGSTLVSVDRKEMLNDLPAAISEMNVDACELTPTVAASLLRTRDNVPTLRLLLTIGEMLNEPVIREFGGNEERESLLWAMYGPTEATIHW</sequence>
<dbReference type="Gene3D" id="3.40.50.980">
    <property type="match status" value="2"/>
</dbReference>
<dbReference type="GO" id="GO:0016874">
    <property type="term" value="F:ligase activity"/>
    <property type="evidence" value="ECO:0007669"/>
    <property type="project" value="UniProtKB-KW"/>
</dbReference>
<comment type="caution">
    <text evidence="3">The sequence shown here is derived from an EMBL/GenBank/DDBJ whole genome shotgun (WGS) entry which is preliminary data.</text>
</comment>
<dbReference type="GO" id="GO:0031177">
    <property type="term" value="F:phosphopantetheine binding"/>
    <property type="evidence" value="ECO:0007669"/>
    <property type="project" value="TreeGrafter"/>
</dbReference>
<dbReference type="AlphaFoldDB" id="A0A2K0T2I4"/>
<gene>
    <name evidence="3" type="ORF">TGAMA5MH_08400</name>
</gene>
<dbReference type="GO" id="GO:0005737">
    <property type="term" value="C:cytoplasm"/>
    <property type="evidence" value="ECO:0007669"/>
    <property type="project" value="TreeGrafter"/>
</dbReference>
<dbReference type="GO" id="GO:0043041">
    <property type="term" value="P:amino acid activation for nonribosomal peptide biosynthetic process"/>
    <property type="evidence" value="ECO:0007669"/>
    <property type="project" value="TreeGrafter"/>
</dbReference>
<dbReference type="InterPro" id="IPR020459">
    <property type="entry name" value="AMP-binding"/>
</dbReference>
<dbReference type="PROSITE" id="PS00455">
    <property type="entry name" value="AMP_BINDING"/>
    <property type="match status" value="1"/>
</dbReference>
<feature type="domain" description="AMP-dependent synthetase/ligase" evidence="2">
    <location>
        <begin position="28"/>
        <end position="318"/>
    </location>
</feature>
<dbReference type="SUPFAM" id="SSF56801">
    <property type="entry name" value="Acetyl-CoA synthetase-like"/>
    <property type="match status" value="1"/>
</dbReference>
<protein>
    <recommendedName>
        <fullName evidence="2">AMP-dependent synthetase/ligase domain-containing protein</fullName>
    </recommendedName>
</protein>
<dbReference type="FunFam" id="3.40.50.980:FF:000001">
    <property type="entry name" value="Non-ribosomal peptide synthetase"/>
    <property type="match status" value="1"/>
</dbReference>
<dbReference type="PRINTS" id="PR00154">
    <property type="entry name" value="AMPBINDING"/>
</dbReference>
<dbReference type="InterPro" id="IPR020845">
    <property type="entry name" value="AMP-binding_CS"/>
</dbReference>
<dbReference type="OrthoDB" id="416786at2759"/>
<dbReference type="InterPro" id="IPR000873">
    <property type="entry name" value="AMP-dep_synth/lig_dom"/>
</dbReference>
<dbReference type="EMBL" id="MTYH01000076">
    <property type="protein sequence ID" value="PNP39729.1"/>
    <property type="molecule type" value="Genomic_DNA"/>
</dbReference>
<name>A0A2K0T2I4_9HYPO</name>
<dbReference type="GO" id="GO:0044550">
    <property type="term" value="P:secondary metabolite biosynthetic process"/>
    <property type="evidence" value="ECO:0007669"/>
    <property type="project" value="TreeGrafter"/>
</dbReference>
<evidence type="ECO:0000313" key="3">
    <source>
        <dbReference type="EMBL" id="PNP39729.1"/>
    </source>
</evidence>
<dbReference type="Pfam" id="PF00501">
    <property type="entry name" value="AMP-binding"/>
    <property type="match status" value="1"/>
</dbReference>
<accession>A0A2K0T2I4</accession>
<evidence type="ECO:0000259" key="2">
    <source>
        <dbReference type="Pfam" id="PF00501"/>
    </source>
</evidence>